<dbReference type="Pfam" id="PF00656">
    <property type="entry name" value="Peptidase_C14"/>
    <property type="match status" value="1"/>
</dbReference>
<keyword evidence="1" id="KW-0812">Transmembrane</keyword>
<name>A0ABP7RJV5_9PSEU</name>
<dbReference type="EMBL" id="BAABAL010000005">
    <property type="protein sequence ID" value="GAA3998581.1"/>
    <property type="molecule type" value="Genomic_DNA"/>
</dbReference>
<dbReference type="RefSeq" id="WP_344872656.1">
    <property type="nucleotide sequence ID" value="NZ_BAABAL010000005.1"/>
</dbReference>
<feature type="domain" description="Peptidase C14 caspase" evidence="2">
    <location>
        <begin position="12"/>
        <end position="221"/>
    </location>
</feature>
<feature type="transmembrane region" description="Helical" evidence="1">
    <location>
        <begin position="310"/>
        <end position="332"/>
    </location>
</feature>
<dbReference type="SUPFAM" id="SSF52129">
    <property type="entry name" value="Caspase-like"/>
    <property type="match status" value="1"/>
</dbReference>
<dbReference type="InterPro" id="IPR011600">
    <property type="entry name" value="Pept_C14_caspase"/>
</dbReference>
<feature type="transmembrane region" description="Helical" evidence="1">
    <location>
        <begin position="383"/>
        <end position="403"/>
    </location>
</feature>
<evidence type="ECO:0000259" key="2">
    <source>
        <dbReference type="Pfam" id="PF00656"/>
    </source>
</evidence>
<sequence>MAANLPNPALSRAILIGTSDFQQDKLNPLPAVRNNLTDLARALTDADTGILPSEHCNIVDSPDSPASFMTRLRRTAEQAEDLLLVYYAGHGLRHQTEEKLYLTVHQSDPDGPEGTAVPFEWVRGVLENSTARTRLLVLDCCYSGIAVGAMSSEVLDPRDIAVAGTCVISSAPRNRVAHSPAGERHTAFTAELISVLTDGTRFPGEAVTVNSLYRSLRSGLANRDLPSPKIKLSETSGDLVLRRTAETLRREPRPTPPPPPLEVPVAAIPPEPTAHPIRDLAWARQIAVERATALLAQLPIKRPLGAFGEFLLWFGTLYGISWGIGCVTIASLGHSGVAQSVNDFSIGSAAAAIGAVCATVMFVRGRRNPARSPVAVLSRAARWMLYTFATFCSFAFASALFQGTTSSTTTSASGLAVHVSMLIFMAAVVAVCGVGLVLQRGPTPKPGSQRL</sequence>
<gene>
    <name evidence="3" type="ORF">GCM10022247_18480</name>
</gene>
<comment type="caution">
    <text evidence="3">The sequence shown here is derived from an EMBL/GenBank/DDBJ whole genome shotgun (WGS) entry which is preliminary data.</text>
</comment>
<proteinExistence type="predicted"/>
<evidence type="ECO:0000313" key="4">
    <source>
        <dbReference type="Proteomes" id="UP001501747"/>
    </source>
</evidence>
<organism evidence="3 4">
    <name type="scientific">Allokutzneria multivorans</name>
    <dbReference type="NCBI Taxonomy" id="1142134"/>
    <lineage>
        <taxon>Bacteria</taxon>
        <taxon>Bacillati</taxon>
        <taxon>Actinomycetota</taxon>
        <taxon>Actinomycetes</taxon>
        <taxon>Pseudonocardiales</taxon>
        <taxon>Pseudonocardiaceae</taxon>
        <taxon>Allokutzneria</taxon>
    </lineage>
</organism>
<dbReference type="Gene3D" id="3.40.50.1460">
    <property type="match status" value="1"/>
</dbReference>
<dbReference type="NCBIfam" id="NF047832">
    <property type="entry name" value="caspase_w_EACC1"/>
    <property type="match status" value="1"/>
</dbReference>
<keyword evidence="1" id="KW-0472">Membrane</keyword>
<reference evidence="4" key="1">
    <citation type="journal article" date="2019" name="Int. J. Syst. Evol. Microbiol.">
        <title>The Global Catalogue of Microorganisms (GCM) 10K type strain sequencing project: providing services to taxonomists for standard genome sequencing and annotation.</title>
        <authorList>
            <consortium name="The Broad Institute Genomics Platform"/>
            <consortium name="The Broad Institute Genome Sequencing Center for Infectious Disease"/>
            <person name="Wu L."/>
            <person name="Ma J."/>
        </authorList>
    </citation>
    <scope>NUCLEOTIDE SEQUENCE [LARGE SCALE GENOMIC DNA]</scope>
    <source>
        <strain evidence="4">JCM 17342</strain>
    </source>
</reference>
<feature type="transmembrane region" description="Helical" evidence="1">
    <location>
        <begin position="415"/>
        <end position="438"/>
    </location>
</feature>
<feature type="transmembrane region" description="Helical" evidence="1">
    <location>
        <begin position="344"/>
        <end position="363"/>
    </location>
</feature>
<evidence type="ECO:0000313" key="3">
    <source>
        <dbReference type="EMBL" id="GAA3998581.1"/>
    </source>
</evidence>
<evidence type="ECO:0000256" key="1">
    <source>
        <dbReference type="SAM" id="Phobius"/>
    </source>
</evidence>
<keyword evidence="4" id="KW-1185">Reference proteome</keyword>
<protein>
    <recommendedName>
        <fullName evidence="2">Peptidase C14 caspase domain-containing protein</fullName>
    </recommendedName>
</protein>
<keyword evidence="1" id="KW-1133">Transmembrane helix</keyword>
<dbReference type="Proteomes" id="UP001501747">
    <property type="component" value="Unassembled WGS sequence"/>
</dbReference>
<accession>A0ABP7RJV5</accession>
<dbReference type="InterPro" id="IPR029030">
    <property type="entry name" value="Caspase-like_dom_sf"/>
</dbReference>